<evidence type="ECO:0000313" key="1">
    <source>
        <dbReference type="EMBL" id="CCX05603.1"/>
    </source>
</evidence>
<organism evidence="1 2">
    <name type="scientific">Pyronema omphalodes (strain CBS 100304)</name>
    <name type="common">Pyronema confluens</name>
    <dbReference type="NCBI Taxonomy" id="1076935"/>
    <lineage>
        <taxon>Eukaryota</taxon>
        <taxon>Fungi</taxon>
        <taxon>Dikarya</taxon>
        <taxon>Ascomycota</taxon>
        <taxon>Pezizomycotina</taxon>
        <taxon>Pezizomycetes</taxon>
        <taxon>Pezizales</taxon>
        <taxon>Pyronemataceae</taxon>
        <taxon>Pyronema</taxon>
    </lineage>
</organism>
<reference evidence="1 2" key="1">
    <citation type="journal article" date="2013" name="PLoS Genet.">
        <title>The genome and development-dependent transcriptomes of Pyronema confluens: a window into fungal evolution.</title>
        <authorList>
            <person name="Traeger S."/>
            <person name="Altegoer F."/>
            <person name="Freitag M."/>
            <person name="Gabaldon T."/>
            <person name="Kempken F."/>
            <person name="Kumar A."/>
            <person name="Marcet-Houben M."/>
            <person name="Poggeler S."/>
            <person name="Stajich J.E."/>
            <person name="Nowrousian M."/>
        </authorList>
    </citation>
    <scope>NUCLEOTIDE SEQUENCE [LARGE SCALE GENOMIC DNA]</scope>
    <source>
        <strain evidence="2">CBS 100304</strain>
        <tissue evidence="1">Vegetative mycelium</tissue>
    </source>
</reference>
<name>U4KVI9_PYROM</name>
<dbReference type="Proteomes" id="UP000018144">
    <property type="component" value="Unassembled WGS sequence"/>
</dbReference>
<gene>
    <name evidence="1" type="ORF">PCON_05190</name>
</gene>
<dbReference type="EMBL" id="HF935261">
    <property type="protein sequence ID" value="CCX05603.1"/>
    <property type="molecule type" value="Genomic_DNA"/>
</dbReference>
<accession>U4KVI9</accession>
<sequence>MADLFNYELSLKHLKDMVMGMVGCQCSKYVF</sequence>
<keyword evidence="2" id="KW-1185">Reference proteome</keyword>
<dbReference type="AlphaFoldDB" id="U4KVI9"/>
<protein>
    <submittedName>
        <fullName evidence="1">Uncharacterized protein</fullName>
    </submittedName>
</protein>
<proteinExistence type="predicted"/>
<evidence type="ECO:0000313" key="2">
    <source>
        <dbReference type="Proteomes" id="UP000018144"/>
    </source>
</evidence>